<organism evidence="2 3">
    <name type="scientific">Vallicoccus soli</name>
    <dbReference type="NCBI Taxonomy" id="2339232"/>
    <lineage>
        <taxon>Bacteria</taxon>
        <taxon>Bacillati</taxon>
        <taxon>Actinomycetota</taxon>
        <taxon>Actinomycetes</taxon>
        <taxon>Motilibacterales</taxon>
        <taxon>Vallicoccaceae</taxon>
        <taxon>Vallicoccus</taxon>
    </lineage>
</organism>
<dbReference type="InterPro" id="IPR008914">
    <property type="entry name" value="PEBP"/>
</dbReference>
<protein>
    <submittedName>
        <fullName evidence="2">YbhB/YbcL family Raf kinase inhibitor-like protein</fullName>
    </submittedName>
</protein>
<dbReference type="PANTHER" id="PTHR30289:SF1">
    <property type="entry name" value="PEBP (PHOSPHATIDYLETHANOLAMINE-BINDING PROTEIN) FAMILY PROTEIN"/>
    <property type="match status" value="1"/>
</dbReference>
<evidence type="ECO:0000313" key="3">
    <source>
        <dbReference type="Proteomes" id="UP000265614"/>
    </source>
</evidence>
<reference evidence="2 3" key="1">
    <citation type="submission" date="2018-09" db="EMBL/GenBank/DDBJ databases">
        <title>YIM 75000 draft genome.</title>
        <authorList>
            <person name="Tang S."/>
            <person name="Feng Y."/>
        </authorList>
    </citation>
    <scope>NUCLEOTIDE SEQUENCE [LARGE SCALE GENOMIC DNA]</scope>
    <source>
        <strain evidence="2 3">YIM 75000</strain>
    </source>
</reference>
<dbReference type="Pfam" id="PF01161">
    <property type="entry name" value="PBP"/>
    <property type="match status" value="1"/>
</dbReference>
<dbReference type="AlphaFoldDB" id="A0A3A3Z191"/>
<keyword evidence="3" id="KW-1185">Reference proteome</keyword>
<comment type="similarity">
    <text evidence="1">Belongs to the UPF0098 family.</text>
</comment>
<dbReference type="Proteomes" id="UP000265614">
    <property type="component" value="Unassembled WGS sequence"/>
</dbReference>
<dbReference type="OrthoDB" id="9797506at2"/>
<gene>
    <name evidence="2" type="ORF">D5H78_08920</name>
</gene>
<dbReference type="PANTHER" id="PTHR30289">
    <property type="entry name" value="UNCHARACTERIZED PROTEIN YBCL-RELATED"/>
    <property type="match status" value="1"/>
</dbReference>
<name>A0A3A3Z191_9ACTN</name>
<comment type="caution">
    <text evidence="2">The sequence shown here is derived from an EMBL/GenBank/DDBJ whole genome shotgun (WGS) entry which is preliminary data.</text>
</comment>
<dbReference type="CDD" id="cd00865">
    <property type="entry name" value="PEBP_bact_arch"/>
    <property type="match status" value="1"/>
</dbReference>
<evidence type="ECO:0000313" key="2">
    <source>
        <dbReference type="EMBL" id="RJK96352.1"/>
    </source>
</evidence>
<accession>A0A3A3Z191</accession>
<proteinExistence type="inferred from homology"/>
<dbReference type="InterPro" id="IPR005247">
    <property type="entry name" value="YbhB_YbcL/LppC-like"/>
</dbReference>
<dbReference type="NCBIfam" id="TIGR00481">
    <property type="entry name" value="YbhB/YbcL family Raf kinase inhibitor-like protein"/>
    <property type="match status" value="1"/>
</dbReference>
<dbReference type="EMBL" id="QZEZ01000003">
    <property type="protein sequence ID" value="RJK96352.1"/>
    <property type="molecule type" value="Genomic_DNA"/>
</dbReference>
<dbReference type="RefSeq" id="WP_119950083.1">
    <property type="nucleotide sequence ID" value="NZ_QZEZ01000003.1"/>
</dbReference>
<sequence length="179" mass="18808">MSLDRPRAEDPYAKLPAVPSFQVVSDDLVDGAPMPLDHVDDAAGGGGVSPHLRWSGAPEGTRSYAVTCFDPDAPTPSGYWHWCVVDLPATTTELARGADADLPAPAYGVRNDGGDVTYQGAAPPPGDVPHRYYYVVHAVDVAELGPGRDPSPAVVSFNLAFHTLARAVLVATHQQPAQG</sequence>
<dbReference type="InterPro" id="IPR036610">
    <property type="entry name" value="PEBP-like_sf"/>
</dbReference>
<evidence type="ECO:0000256" key="1">
    <source>
        <dbReference type="ARBA" id="ARBA00007120"/>
    </source>
</evidence>
<dbReference type="SUPFAM" id="SSF49777">
    <property type="entry name" value="PEBP-like"/>
    <property type="match status" value="1"/>
</dbReference>
<dbReference type="Gene3D" id="3.90.280.10">
    <property type="entry name" value="PEBP-like"/>
    <property type="match status" value="1"/>
</dbReference>